<reference evidence="1 2" key="1">
    <citation type="submission" date="2015-08" db="EMBL/GenBank/DDBJ databases">
        <title>Genome sequencing of Penicillium nordicum.</title>
        <authorList>
            <person name="Nguyen H.D."/>
            <person name="Seifert K.A."/>
        </authorList>
    </citation>
    <scope>NUCLEOTIDE SEQUENCE [LARGE SCALE GENOMIC DNA]</scope>
    <source>
        <strain evidence="1 2">DAOMC 185683</strain>
    </source>
</reference>
<name>A0A0M9WJD2_9EURO</name>
<dbReference type="AlphaFoldDB" id="A0A0M9WJD2"/>
<organism evidence="1 2">
    <name type="scientific">Penicillium nordicum</name>
    <dbReference type="NCBI Taxonomy" id="229535"/>
    <lineage>
        <taxon>Eukaryota</taxon>
        <taxon>Fungi</taxon>
        <taxon>Dikarya</taxon>
        <taxon>Ascomycota</taxon>
        <taxon>Pezizomycotina</taxon>
        <taxon>Eurotiomycetes</taxon>
        <taxon>Eurotiomycetidae</taxon>
        <taxon>Eurotiales</taxon>
        <taxon>Aspergillaceae</taxon>
        <taxon>Penicillium</taxon>
    </lineage>
</organism>
<proteinExistence type="predicted"/>
<gene>
    <name evidence="1" type="ORF">ACN38_g1966</name>
</gene>
<comment type="caution">
    <text evidence="1">The sequence shown here is derived from an EMBL/GenBank/DDBJ whole genome shotgun (WGS) entry which is preliminary data.</text>
</comment>
<keyword evidence="2" id="KW-1185">Reference proteome</keyword>
<protein>
    <submittedName>
        <fullName evidence="1">Uncharacterized protein</fullName>
    </submittedName>
</protein>
<dbReference type="EMBL" id="LHQQ01000020">
    <property type="protein sequence ID" value="KOS47082.1"/>
    <property type="molecule type" value="Genomic_DNA"/>
</dbReference>
<sequence length="66" mass="7427">MGPSLLQTIPSPPACHLKRSDYSFTESGPGEIAPCPETSQPHLWFQLHQPQHPNQPLNLPRLRHPL</sequence>
<accession>A0A0M9WJD2</accession>
<evidence type="ECO:0000313" key="1">
    <source>
        <dbReference type="EMBL" id="KOS47082.1"/>
    </source>
</evidence>
<dbReference type="Proteomes" id="UP000037696">
    <property type="component" value="Unassembled WGS sequence"/>
</dbReference>
<evidence type="ECO:0000313" key="2">
    <source>
        <dbReference type="Proteomes" id="UP000037696"/>
    </source>
</evidence>